<dbReference type="EMBL" id="JAKKPZ010000066">
    <property type="protein sequence ID" value="KAI1704536.1"/>
    <property type="molecule type" value="Genomic_DNA"/>
</dbReference>
<feature type="signal peptide" evidence="1">
    <location>
        <begin position="1"/>
        <end position="22"/>
    </location>
</feature>
<keyword evidence="3" id="KW-1185">Reference proteome</keyword>
<protein>
    <submittedName>
        <fullName evidence="2">Uncharacterized protein</fullName>
    </submittedName>
</protein>
<comment type="caution">
    <text evidence="2">The sequence shown here is derived from an EMBL/GenBank/DDBJ whole genome shotgun (WGS) entry which is preliminary data.</text>
</comment>
<evidence type="ECO:0000313" key="3">
    <source>
        <dbReference type="Proteomes" id="UP001201812"/>
    </source>
</evidence>
<feature type="chain" id="PRO_5042034835" evidence="1">
    <location>
        <begin position="23"/>
        <end position="239"/>
    </location>
</feature>
<sequence>MNSVILILGLFVLVATLANSEAKGLKELEQSLKNSGKIAYAVSLDSPSGPESRSLEKKLQGDELVVKILEEAIEYAYNLEGHPGIPIERSLGRKLKLRLQEIDILNAVEANPGNDYEFEGPETQIIANPLLLRGHNIKDINRENGNKLREFVDAAHGDITVEDHKDLFRQVKALALKYTKGLNSRIQLVPLVAFRKRDLTLPKYDLSKPQVGFARIDLSGREDPGLVVVDLEPVHAGPF</sequence>
<reference evidence="2" key="1">
    <citation type="submission" date="2022-01" db="EMBL/GenBank/DDBJ databases">
        <title>Genome Sequence Resource for Two Populations of Ditylenchus destructor, the Migratory Endoparasitic Phytonematode.</title>
        <authorList>
            <person name="Zhang H."/>
            <person name="Lin R."/>
            <person name="Xie B."/>
        </authorList>
    </citation>
    <scope>NUCLEOTIDE SEQUENCE</scope>
    <source>
        <strain evidence="2">BazhouSP</strain>
    </source>
</reference>
<accession>A0AAD4MRJ0</accession>
<dbReference type="AlphaFoldDB" id="A0AAD4MRJ0"/>
<organism evidence="2 3">
    <name type="scientific">Ditylenchus destructor</name>
    <dbReference type="NCBI Taxonomy" id="166010"/>
    <lineage>
        <taxon>Eukaryota</taxon>
        <taxon>Metazoa</taxon>
        <taxon>Ecdysozoa</taxon>
        <taxon>Nematoda</taxon>
        <taxon>Chromadorea</taxon>
        <taxon>Rhabditida</taxon>
        <taxon>Tylenchina</taxon>
        <taxon>Tylenchomorpha</taxon>
        <taxon>Sphaerularioidea</taxon>
        <taxon>Anguinidae</taxon>
        <taxon>Anguininae</taxon>
        <taxon>Ditylenchus</taxon>
    </lineage>
</organism>
<gene>
    <name evidence="2" type="ORF">DdX_14170</name>
</gene>
<dbReference type="Proteomes" id="UP001201812">
    <property type="component" value="Unassembled WGS sequence"/>
</dbReference>
<keyword evidence="1" id="KW-0732">Signal</keyword>
<name>A0AAD4MRJ0_9BILA</name>
<evidence type="ECO:0000256" key="1">
    <source>
        <dbReference type="SAM" id="SignalP"/>
    </source>
</evidence>
<evidence type="ECO:0000313" key="2">
    <source>
        <dbReference type="EMBL" id="KAI1704536.1"/>
    </source>
</evidence>
<proteinExistence type="predicted"/>